<evidence type="ECO:0000313" key="3">
    <source>
        <dbReference type="EMBL" id="MFC7178198.1"/>
    </source>
</evidence>
<feature type="domain" description="VanZ-like" evidence="2">
    <location>
        <begin position="38"/>
        <end position="154"/>
    </location>
</feature>
<feature type="transmembrane region" description="Helical" evidence="1">
    <location>
        <begin position="20"/>
        <end position="45"/>
    </location>
</feature>
<dbReference type="RefSeq" id="WP_345708952.1">
    <property type="nucleotide sequence ID" value="NZ_BAABKV010000001.1"/>
</dbReference>
<protein>
    <submittedName>
        <fullName evidence="3">VanZ family protein</fullName>
    </submittedName>
</protein>
<feature type="transmembrane region" description="Helical" evidence="1">
    <location>
        <begin position="85"/>
        <end position="102"/>
    </location>
</feature>
<keyword evidence="4" id="KW-1185">Reference proteome</keyword>
<sequence length="175" mass="18406">MAEPAKAPAVRPPLLQRTGLLAGAVRLLVLLVALSLTVLFAVALARVTLVPEPGARGLVHANLSPGSSLKLYLDRPAVRDAVKQVGGNILLGAPFGVLLPLLTRRAAGLVRVTVLTVLTMTLVEVAQATLVPGRAFDVDDVILNTTGAVLLYLALGRRIARALHRPRRTAAREDG</sequence>
<accession>A0ABW2FPM3</accession>
<comment type="caution">
    <text evidence="3">The sequence shown here is derived from an EMBL/GenBank/DDBJ whole genome shotgun (WGS) entry which is preliminary data.</text>
</comment>
<reference evidence="4" key="1">
    <citation type="journal article" date="2019" name="Int. J. Syst. Evol. Microbiol.">
        <title>The Global Catalogue of Microorganisms (GCM) 10K type strain sequencing project: providing services to taxonomists for standard genome sequencing and annotation.</title>
        <authorList>
            <consortium name="The Broad Institute Genomics Platform"/>
            <consortium name="The Broad Institute Genome Sequencing Center for Infectious Disease"/>
            <person name="Wu L."/>
            <person name="Ma J."/>
        </authorList>
    </citation>
    <scope>NUCLEOTIDE SEQUENCE [LARGE SCALE GENOMIC DNA]</scope>
    <source>
        <strain evidence="4">CGMCC 1.12859</strain>
    </source>
</reference>
<dbReference type="Proteomes" id="UP001596435">
    <property type="component" value="Unassembled WGS sequence"/>
</dbReference>
<dbReference type="EMBL" id="JBHTAJ010000002">
    <property type="protein sequence ID" value="MFC7178198.1"/>
    <property type="molecule type" value="Genomic_DNA"/>
</dbReference>
<gene>
    <name evidence="3" type="ORF">ACFQMG_01325</name>
</gene>
<dbReference type="PANTHER" id="PTHR36834:SF1">
    <property type="entry name" value="INTEGRAL MEMBRANE PROTEIN"/>
    <property type="match status" value="1"/>
</dbReference>
<dbReference type="InterPro" id="IPR006976">
    <property type="entry name" value="VanZ-like"/>
</dbReference>
<evidence type="ECO:0000259" key="2">
    <source>
        <dbReference type="Pfam" id="PF04892"/>
    </source>
</evidence>
<feature type="transmembrane region" description="Helical" evidence="1">
    <location>
        <begin position="141"/>
        <end position="160"/>
    </location>
</feature>
<dbReference type="InterPro" id="IPR053150">
    <property type="entry name" value="Teicoplanin_resist-assoc"/>
</dbReference>
<proteinExistence type="predicted"/>
<name>A0ABW2FPM3_9ACTN</name>
<dbReference type="Pfam" id="PF04892">
    <property type="entry name" value="VanZ"/>
    <property type="match status" value="1"/>
</dbReference>
<keyword evidence="1" id="KW-0472">Membrane</keyword>
<evidence type="ECO:0000256" key="1">
    <source>
        <dbReference type="SAM" id="Phobius"/>
    </source>
</evidence>
<keyword evidence="1" id="KW-1133">Transmembrane helix</keyword>
<dbReference type="PANTHER" id="PTHR36834">
    <property type="entry name" value="MEMBRANE PROTEIN-RELATED"/>
    <property type="match status" value="1"/>
</dbReference>
<keyword evidence="1" id="KW-0812">Transmembrane</keyword>
<organism evidence="3 4">
    <name type="scientific">Kitasatospora paranensis</name>
    <dbReference type="NCBI Taxonomy" id="258053"/>
    <lineage>
        <taxon>Bacteria</taxon>
        <taxon>Bacillati</taxon>
        <taxon>Actinomycetota</taxon>
        <taxon>Actinomycetes</taxon>
        <taxon>Kitasatosporales</taxon>
        <taxon>Streptomycetaceae</taxon>
        <taxon>Kitasatospora</taxon>
    </lineage>
</organism>
<feature type="transmembrane region" description="Helical" evidence="1">
    <location>
        <begin position="109"/>
        <end position="129"/>
    </location>
</feature>
<evidence type="ECO:0000313" key="4">
    <source>
        <dbReference type="Proteomes" id="UP001596435"/>
    </source>
</evidence>